<keyword evidence="6" id="KW-1185">Reference proteome</keyword>
<reference evidence="5" key="1">
    <citation type="submission" date="2021-12" db="EMBL/GenBank/DDBJ databases">
        <authorList>
            <person name="Rodrigo-Torres L."/>
            <person name="Arahal R. D."/>
            <person name="Lucena T."/>
        </authorList>
    </citation>
    <scope>NUCLEOTIDE SEQUENCE</scope>
    <source>
        <strain evidence="5">CECT 8419</strain>
    </source>
</reference>
<keyword evidence="1" id="KW-0547">Nucleotide-binding</keyword>
<sequence>MQRRPRYIRPFGTTALLLEWEQRIDPEISRSVTAYGARLRTLPGVTECVPAYASLLVCIATPGRAVDEIREAIYDLDVTPVATTTPFLHRLPVCYDLAFGPDLPAVAEHADCTTDEVIRRHTGRSYLVYFLGYQPGFGFLGEVAAGLEVPRRVSPRTRVPAGSVGLAGRQTGIYPTASAGGWQLIGGCPLPMLRCDSSDVTRLRAGDRVEFYAVTQEEYAQLQHKPLPWPQR</sequence>
<keyword evidence="2 5" id="KW-0378">Hydrolase</keyword>
<dbReference type="SMART" id="SM00796">
    <property type="entry name" value="AHS1"/>
    <property type="match status" value="1"/>
</dbReference>
<evidence type="ECO:0000259" key="4">
    <source>
        <dbReference type="SMART" id="SM00796"/>
    </source>
</evidence>
<dbReference type="RefSeq" id="WP_238751781.1">
    <property type="nucleotide sequence ID" value="NZ_CAKLPZ010000003.1"/>
</dbReference>
<gene>
    <name evidence="5" type="primary">pxpB</name>
    <name evidence="5" type="ORF">LEM8419_02837</name>
</gene>
<evidence type="ECO:0000313" key="5">
    <source>
        <dbReference type="EMBL" id="CAH1001923.1"/>
    </source>
</evidence>
<name>A0ABM9B3V1_9BACT</name>
<dbReference type="EC" id="3.5.2.9" evidence="5"/>
<dbReference type="Pfam" id="PF02682">
    <property type="entry name" value="CT_C_D"/>
    <property type="match status" value="1"/>
</dbReference>
<dbReference type="EMBL" id="CAKLPZ010000003">
    <property type="protein sequence ID" value="CAH1001923.1"/>
    <property type="molecule type" value="Genomic_DNA"/>
</dbReference>
<accession>A0ABM9B3V1</accession>
<dbReference type="InterPro" id="IPR003833">
    <property type="entry name" value="CT_C_D"/>
</dbReference>
<dbReference type="InterPro" id="IPR010016">
    <property type="entry name" value="PxpB"/>
</dbReference>
<dbReference type="PANTHER" id="PTHR34698">
    <property type="entry name" value="5-OXOPROLINASE SUBUNIT B"/>
    <property type="match status" value="1"/>
</dbReference>
<evidence type="ECO:0000313" key="6">
    <source>
        <dbReference type="Proteomes" id="UP000837803"/>
    </source>
</evidence>
<dbReference type="SUPFAM" id="SSF50891">
    <property type="entry name" value="Cyclophilin-like"/>
    <property type="match status" value="1"/>
</dbReference>
<feature type="domain" description="Carboxyltransferase" evidence="4">
    <location>
        <begin position="8"/>
        <end position="203"/>
    </location>
</feature>
<evidence type="ECO:0000256" key="2">
    <source>
        <dbReference type="ARBA" id="ARBA00022801"/>
    </source>
</evidence>
<evidence type="ECO:0000256" key="1">
    <source>
        <dbReference type="ARBA" id="ARBA00022741"/>
    </source>
</evidence>
<keyword evidence="3" id="KW-0067">ATP-binding</keyword>
<organism evidence="5 6">
    <name type="scientific">Neolewinella maritima</name>
    <dbReference type="NCBI Taxonomy" id="1383882"/>
    <lineage>
        <taxon>Bacteria</taxon>
        <taxon>Pseudomonadati</taxon>
        <taxon>Bacteroidota</taxon>
        <taxon>Saprospiria</taxon>
        <taxon>Saprospirales</taxon>
        <taxon>Lewinellaceae</taxon>
        <taxon>Neolewinella</taxon>
    </lineage>
</organism>
<dbReference type="NCBIfam" id="TIGR00370">
    <property type="entry name" value="5-oxoprolinase subunit PxpB"/>
    <property type="match status" value="1"/>
</dbReference>
<dbReference type="SUPFAM" id="SSF160467">
    <property type="entry name" value="PH0987 N-terminal domain-like"/>
    <property type="match status" value="1"/>
</dbReference>
<comment type="caution">
    <text evidence="5">The sequence shown here is derived from an EMBL/GenBank/DDBJ whole genome shotgun (WGS) entry which is preliminary data.</text>
</comment>
<protein>
    <submittedName>
        <fullName evidence="5">5-oxoprolinase subunit B</fullName>
        <ecNumber evidence="5">3.5.2.9</ecNumber>
    </submittedName>
</protein>
<dbReference type="InterPro" id="IPR029000">
    <property type="entry name" value="Cyclophilin-like_dom_sf"/>
</dbReference>
<evidence type="ECO:0000256" key="3">
    <source>
        <dbReference type="ARBA" id="ARBA00022840"/>
    </source>
</evidence>
<dbReference type="Gene3D" id="3.30.1360.40">
    <property type="match status" value="1"/>
</dbReference>
<dbReference type="GO" id="GO:0017168">
    <property type="term" value="F:5-oxoprolinase (ATP-hydrolyzing) activity"/>
    <property type="evidence" value="ECO:0007669"/>
    <property type="project" value="UniProtKB-EC"/>
</dbReference>
<proteinExistence type="predicted"/>
<dbReference type="Gene3D" id="2.40.100.10">
    <property type="entry name" value="Cyclophilin-like"/>
    <property type="match status" value="1"/>
</dbReference>
<dbReference type="Proteomes" id="UP000837803">
    <property type="component" value="Unassembled WGS sequence"/>
</dbReference>
<dbReference type="PANTHER" id="PTHR34698:SF2">
    <property type="entry name" value="5-OXOPROLINASE SUBUNIT B"/>
    <property type="match status" value="1"/>
</dbReference>